<dbReference type="OrthoDB" id="4553288at2"/>
<dbReference type="CDD" id="cd00293">
    <property type="entry name" value="USP-like"/>
    <property type="match status" value="1"/>
</dbReference>
<proteinExistence type="inferred from homology"/>
<organism evidence="4 5">
    <name type="scientific">Micromonospora pisi</name>
    <dbReference type="NCBI Taxonomy" id="589240"/>
    <lineage>
        <taxon>Bacteria</taxon>
        <taxon>Bacillati</taxon>
        <taxon>Actinomycetota</taxon>
        <taxon>Actinomycetes</taxon>
        <taxon>Micromonosporales</taxon>
        <taxon>Micromonosporaceae</taxon>
        <taxon>Micromonospora</taxon>
    </lineage>
</organism>
<dbReference type="PANTHER" id="PTHR46268:SF6">
    <property type="entry name" value="UNIVERSAL STRESS PROTEIN UP12"/>
    <property type="match status" value="1"/>
</dbReference>
<feature type="compositionally biased region" description="Pro residues" evidence="2">
    <location>
        <begin position="1"/>
        <end position="11"/>
    </location>
</feature>
<comment type="similarity">
    <text evidence="1">Belongs to the universal stress protein A family.</text>
</comment>
<dbReference type="Proteomes" id="UP000277671">
    <property type="component" value="Unassembled WGS sequence"/>
</dbReference>
<name>A0A495JNY5_9ACTN</name>
<gene>
    <name evidence="4" type="ORF">BDK92_5098</name>
</gene>
<dbReference type="RefSeq" id="WP_121158949.1">
    <property type="nucleotide sequence ID" value="NZ_RBKT01000001.1"/>
</dbReference>
<dbReference type="EMBL" id="RBKT01000001">
    <property type="protein sequence ID" value="RKR90717.1"/>
    <property type="molecule type" value="Genomic_DNA"/>
</dbReference>
<dbReference type="InterPro" id="IPR014729">
    <property type="entry name" value="Rossmann-like_a/b/a_fold"/>
</dbReference>
<dbReference type="AlphaFoldDB" id="A0A495JNY5"/>
<dbReference type="InterPro" id="IPR006015">
    <property type="entry name" value="Universal_stress_UspA"/>
</dbReference>
<dbReference type="SUPFAM" id="SSF52402">
    <property type="entry name" value="Adenine nucleotide alpha hydrolases-like"/>
    <property type="match status" value="1"/>
</dbReference>
<comment type="caution">
    <text evidence="4">The sequence shown here is derived from an EMBL/GenBank/DDBJ whole genome shotgun (WGS) entry which is preliminary data.</text>
</comment>
<protein>
    <submittedName>
        <fullName evidence="4">Nucleotide-binding universal stress UspA family protein</fullName>
    </submittedName>
</protein>
<sequence>MTVEPTDPPAYDPSRTDPEPQRYDPATAPGPFERGTDGPKVVLAGVDGTVTSMRAVAYAAGLARRQGSRLVVVFVAAPPVLASLTPGVGGQVQDALEELGAELRTEIGSVVEELGVPLTFLGRRGDPYAELRTVADELRADMVVVGASTQAGHRLVGSIAARLVKSGHWPVVVVP</sequence>
<evidence type="ECO:0000256" key="2">
    <source>
        <dbReference type="SAM" id="MobiDB-lite"/>
    </source>
</evidence>
<dbReference type="PANTHER" id="PTHR46268">
    <property type="entry name" value="STRESS RESPONSE PROTEIN NHAX"/>
    <property type="match status" value="1"/>
</dbReference>
<feature type="region of interest" description="Disordered" evidence="2">
    <location>
        <begin position="1"/>
        <end position="39"/>
    </location>
</feature>
<feature type="domain" description="UspA" evidence="3">
    <location>
        <begin position="40"/>
        <end position="175"/>
    </location>
</feature>
<dbReference type="Gene3D" id="3.40.50.620">
    <property type="entry name" value="HUPs"/>
    <property type="match status" value="1"/>
</dbReference>
<dbReference type="PRINTS" id="PR01438">
    <property type="entry name" value="UNVRSLSTRESS"/>
</dbReference>
<evidence type="ECO:0000313" key="5">
    <source>
        <dbReference type="Proteomes" id="UP000277671"/>
    </source>
</evidence>
<evidence type="ECO:0000256" key="1">
    <source>
        <dbReference type="ARBA" id="ARBA00008791"/>
    </source>
</evidence>
<dbReference type="InterPro" id="IPR006016">
    <property type="entry name" value="UspA"/>
</dbReference>
<accession>A0A495JNY5</accession>
<evidence type="ECO:0000259" key="3">
    <source>
        <dbReference type="Pfam" id="PF00582"/>
    </source>
</evidence>
<dbReference type="Pfam" id="PF00582">
    <property type="entry name" value="Usp"/>
    <property type="match status" value="1"/>
</dbReference>
<reference evidence="4 5" key="1">
    <citation type="submission" date="2018-10" db="EMBL/GenBank/DDBJ databases">
        <title>Sequencing the genomes of 1000 actinobacteria strains.</title>
        <authorList>
            <person name="Klenk H.-P."/>
        </authorList>
    </citation>
    <scope>NUCLEOTIDE SEQUENCE [LARGE SCALE GENOMIC DNA]</scope>
    <source>
        <strain evidence="4 5">DSM 45175</strain>
    </source>
</reference>
<keyword evidence="5" id="KW-1185">Reference proteome</keyword>
<evidence type="ECO:0000313" key="4">
    <source>
        <dbReference type="EMBL" id="RKR90717.1"/>
    </source>
</evidence>